<sequence length="302" mass="31743">MSPSLRTALSAVLVALSCLLVPFGALAAWAAYGLTDTRGYVATMAPLASDPAVRNAVADTVGDGVAREAGMNPLFLRDAVRSFTATRAYRTAWDAGNEAAHTAVMRALNDESADRDTHPVTVDLAAVTSPLKRQLTADHVPFADRVPVEHTRVALLPPGELAALRKGYHVLDVAGFWLPLAAVVFAMAGISVAVSRRRAVTATALGTALGGALLGLAVAIARRLTLSDLPDESHRPAAGAVYDALTATLRTASWLLLALGLTVAAAAWLIRRHSPAVRLLRRRRVCAAPVPTPPPEPTRVRA</sequence>
<keyword evidence="1" id="KW-0472">Membrane</keyword>
<reference evidence="3" key="1">
    <citation type="submission" date="2020-03" db="EMBL/GenBank/DDBJ databases">
        <title>Molecular networking-based the target discovery of potent antiproliferative macrolactams: 5/6/7/16 polycyclic ansamycins and glycosylated trienomycin from Streptomyces cacaoi subsp. asoensis.</title>
        <authorList>
            <person name="Liu L.-L."/>
        </authorList>
    </citation>
    <scope>NUCLEOTIDE SEQUENCE [LARGE SCALE GENOMIC DNA]</scope>
    <source>
        <strain evidence="3">H2S5</strain>
    </source>
</reference>
<evidence type="ECO:0000313" key="4">
    <source>
        <dbReference type="Proteomes" id="UP000502665"/>
    </source>
</evidence>
<feature type="chain" id="PRO_5026859512" description="Integral membrane protein" evidence="2">
    <location>
        <begin position="28"/>
        <end position="302"/>
    </location>
</feature>
<keyword evidence="4" id="KW-1185">Reference proteome</keyword>
<keyword evidence="1" id="KW-1133">Transmembrane helix</keyword>
<feature type="transmembrane region" description="Helical" evidence="1">
    <location>
        <begin position="174"/>
        <end position="194"/>
    </location>
</feature>
<organism evidence="3 4">
    <name type="scientific">Streptomyces asoensis</name>
    <dbReference type="NCBI Taxonomy" id="249586"/>
    <lineage>
        <taxon>Bacteria</taxon>
        <taxon>Bacillati</taxon>
        <taxon>Actinomycetota</taxon>
        <taxon>Actinomycetes</taxon>
        <taxon>Kitasatosporales</taxon>
        <taxon>Streptomycetaceae</taxon>
        <taxon>Streptomyces</taxon>
    </lineage>
</organism>
<dbReference type="Proteomes" id="UP000502665">
    <property type="component" value="Chromosome"/>
</dbReference>
<evidence type="ECO:0008006" key="5">
    <source>
        <dbReference type="Google" id="ProtNLM"/>
    </source>
</evidence>
<feature type="signal peptide" evidence="2">
    <location>
        <begin position="1"/>
        <end position="27"/>
    </location>
</feature>
<dbReference type="PROSITE" id="PS51257">
    <property type="entry name" value="PROKAR_LIPOPROTEIN"/>
    <property type="match status" value="1"/>
</dbReference>
<evidence type="ECO:0000256" key="2">
    <source>
        <dbReference type="SAM" id="SignalP"/>
    </source>
</evidence>
<keyword evidence="1" id="KW-0812">Transmembrane</keyword>
<dbReference type="AlphaFoldDB" id="A0A6M4WY47"/>
<name>A0A6M4WY47_9ACTN</name>
<evidence type="ECO:0000313" key="3">
    <source>
        <dbReference type="EMBL" id="QJT02866.1"/>
    </source>
</evidence>
<dbReference type="EMBL" id="CP049838">
    <property type="protein sequence ID" value="QJT02866.1"/>
    <property type="molecule type" value="Genomic_DNA"/>
</dbReference>
<feature type="transmembrane region" description="Helical" evidence="1">
    <location>
        <begin position="201"/>
        <end position="221"/>
    </location>
</feature>
<feature type="transmembrane region" description="Helical" evidence="1">
    <location>
        <begin position="252"/>
        <end position="270"/>
    </location>
</feature>
<gene>
    <name evidence="3" type="ORF">G9272_23335</name>
</gene>
<evidence type="ECO:0000256" key="1">
    <source>
        <dbReference type="SAM" id="Phobius"/>
    </source>
</evidence>
<dbReference type="RefSeq" id="WP_171398350.1">
    <property type="nucleotide sequence ID" value="NZ_CP049838.1"/>
</dbReference>
<proteinExistence type="predicted"/>
<accession>A0A6M4WY47</accession>
<keyword evidence="2" id="KW-0732">Signal</keyword>
<protein>
    <recommendedName>
        <fullName evidence="5">Integral membrane protein</fullName>
    </recommendedName>
</protein>